<evidence type="ECO:0000313" key="7">
    <source>
        <dbReference type="EMBL" id="RCH54501.1"/>
    </source>
</evidence>
<proteinExistence type="predicted"/>
<keyword evidence="2" id="KW-1003">Cell membrane</keyword>
<dbReference type="Pfam" id="PF02690">
    <property type="entry name" value="Na_Pi_cotrans"/>
    <property type="match status" value="2"/>
</dbReference>
<feature type="transmembrane region" description="Helical" evidence="6">
    <location>
        <begin position="52"/>
        <end position="75"/>
    </location>
</feature>
<dbReference type="Proteomes" id="UP000253209">
    <property type="component" value="Unassembled WGS sequence"/>
</dbReference>
<dbReference type="NCBIfam" id="NF037997">
    <property type="entry name" value="Na_Pi_symport"/>
    <property type="match status" value="1"/>
</dbReference>
<evidence type="ECO:0000256" key="3">
    <source>
        <dbReference type="ARBA" id="ARBA00022692"/>
    </source>
</evidence>
<keyword evidence="8" id="KW-1185">Reference proteome</keyword>
<name>A0A367GPB8_9SPHI</name>
<sequence length="231" mass="24578">MFLFAVSRLGETMLDLLGDRSKHLIHKFVKNIFTAVLTGLVVTVLLDSSSAVIILTIVLVNAGALTFRQAMGIVLGANIGTTFSSQLVALDVGKYSPIPIIIGLFLAFFAKSENLSHGAKAILYFGILFFGLYTMERAVAPLHDDPYFSSMMAKLDNPFAGALTGAFVTLVIQSSSATVGIVITFAKKGLIALPGAIAVMLGAELGTCADTLLATLNQTSRHLKQVFSPFF</sequence>
<evidence type="ECO:0000256" key="4">
    <source>
        <dbReference type="ARBA" id="ARBA00022989"/>
    </source>
</evidence>
<dbReference type="InterPro" id="IPR003841">
    <property type="entry name" value="Na/Pi_transpt"/>
</dbReference>
<dbReference type="GO" id="GO:0005436">
    <property type="term" value="F:sodium:phosphate symporter activity"/>
    <property type="evidence" value="ECO:0007669"/>
    <property type="project" value="InterPro"/>
</dbReference>
<organism evidence="7 8">
    <name type="scientific">Mucilaginibacter hurinus</name>
    <dbReference type="NCBI Taxonomy" id="2201324"/>
    <lineage>
        <taxon>Bacteria</taxon>
        <taxon>Pseudomonadati</taxon>
        <taxon>Bacteroidota</taxon>
        <taxon>Sphingobacteriia</taxon>
        <taxon>Sphingobacteriales</taxon>
        <taxon>Sphingobacteriaceae</taxon>
        <taxon>Mucilaginibacter</taxon>
    </lineage>
</organism>
<evidence type="ECO:0000256" key="5">
    <source>
        <dbReference type="ARBA" id="ARBA00023136"/>
    </source>
</evidence>
<feature type="transmembrane region" description="Helical" evidence="6">
    <location>
        <begin position="121"/>
        <end position="139"/>
    </location>
</feature>
<dbReference type="PANTHER" id="PTHR10010">
    <property type="entry name" value="SOLUTE CARRIER FAMILY 34 SODIUM PHOSPHATE , MEMBER 2-RELATED"/>
    <property type="match status" value="1"/>
</dbReference>
<comment type="caution">
    <text evidence="7">The sequence shown here is derived from an EMBL/GenBank/DDBJ whole genome shotgun (WGS) entry which is preliminary data.</text>
</comment>
<dbReference type="PANTHER" id="PTHR10010:SF46">
    <property type="entry name" value="SODIUM-DEPENDENT PHOSPHATE TRANSPORT PROTEIN 2B"/>
    <property type="match status" value="1"/>
</dbReference>
<evidence type="ECO:0000256" key="1">
    <source>
        <dbReference type="ARBA" id="ARBA00004651"/>
    </source>
</evidence>
<dbReference type="RefSeq" id="WP_114005485.1">
    <property type="nucleotide sequence ID" value="NZ_QGDC01000006.1"/>
</dbReference>
<feature type="transmembrane region" description="Helical" evidence="6">
    <location>
        <begin position="28"/>
        <end position="46"/>
    </location>
</feature>
<dbReference type="EMBL" id="QGDC01000006">
    <property type="protein sequence ID" value="RCH54501.1"/>
    <property type="molecule type" value="Genomic_DNA"/>
</dbReference>
<evidence type="ECO:0000313" key="8">
    <source>
        <dbReference type="Proteomes" id="UP000253209"/>
    </source>
</evidence>
<evidence type="ECO:0000256" key="2">
    <source>
        <dbReference type="ARBA" id="ARBA00022475"/>
    </source>
</evidence>
<reference evidence="7 8" key="1">
    <citation type="submission" date="2018-05" db="EMBL/GenBank/DDBJ databases">
        <title>Mucilaginibacter hurinus sp. nov., isolated from briquette warehouse soil.</title>
        <authorList>
            <person name="Choi L."/>
        </authorList>
    </citation>
    <scope>NUCLEOTIDE SEQUENCE [LARGE SCALE GENOMIC DNA]</scope>
    <source>
        <strain evidence="7 8">ZR32</strain>
    </source>
</reference>
<keyword evidence="4 6" id="KW-1133">Transmembrane helix</keyword>
<gene>
    <name evidence="7" type="ORF">DJ568_11800</name>
</gene>
<feature type="transmembrane region" description="Helical" evidence="6">
    <location>
        <begin position="87"/>
        <end position="109"/>
    </location>
</feature>
<dbReference type="AlphaFoldDB" id="A0A367GPB8"/>
<keyword evidence="3 6" id="KW-0812">Transmembrane</keyword>
<dbReference type="GO" id="GO:0044341">
    <property type="term" value="P:sodium-dependent phosphate transport"/>
    <property type="evidence" value="ECO:0007669"/>
    <property type="project" value="InterPro"/>
</dbReference>
<dbReference type="GO" id="GO:0005886">
    <property type="term" value="C:plasma membrane"/>
    <property type="evidence" value="ECO:0007669"/>
    <property type="project" value="UniProtKB-SubCell"/>
</dbReference>
<feature type="transmembrane region" description="Helical" evidence="6">
    <location>
        <begin position="191"/>
        <end position="216"/>
    </location>
</feature>
<keyword evidence="5 6" id="KW-0472">Membrane</keyword>
<accession>A0A367GPB8</accession>
<evidence type="ECO:0000256" key="6">
    <source>
        <dbReference type="SAM" id="Phobius"/>
    </source>
</evidence>
<protein>
    <submittedName>
        <fullName evidence="7">Na/Pi cotransporter family protein</fullName>
    </submittedName>
</protein>
<feature type="transmembrane region" description="Helical" evidence="6">
    <location>
        <begin position="159"/>
        <end position="185"/>
    </location>
</feature>
<dbReference type="OrthoDB" id="9763003at2"/>
<comment type="subcellular location">
    <subcellularLocation>
        <location evidence="1">Cell membrane</location>
        <topology evidence="1">Multi-pass membrane protein</topology>
    </subcellularLocation>
</comment>